<keyword evidence="4 5" id="KW-0413">Isomerase</keyword>
<comment type="function">
    <text evidence="2 5">PPIases accelerate the folding of proteins. It catalyzes the cis-trans isomerization of proline imidic peptide bonds in oligopeptides.</text>
</comment>
<name>A0A974HU47_XENLA</name>
<dbReference type="InterPro" id="IPR002130">
    <property type="entry name" value="Cyclophilin-type_PPIase_dom"/>
</dbReference>
<dbReference type="EMBL" id="CM004470">
    <property type="protein sequence ID" value="OCT90016.1"/>
    <property type="molecule type" value="Genomic_DNA"/>
</dbReference>
<evidence type="ECO:0000256" key="4">
    <source>
        <dbReference type="ARBA" id="ARBA00023235"/>
    </source>
</evidence>
<dbReference type="SUPFAM" id="SSF50891">
    <property type="entry name" value="Cyclophilin-like"/>
    <property type="match status" value="1"/>
</dbReference>
<evidence type="ECO:0000256" key="6">
    <source>
        <dbReference type="SAM" id="MobiDB-lite"/>
    </source>
</evidence>
<dbReference type="CDD" id="cd01926">
    <property type="entry name" value="cyclophilin_ABH_like"/>
    <property type="match status" value="1"/>
</dbReference>
<evidence type="ECO:0000313" key="8">
    <source>
        <dbReference type="EMBL" id="OCT90016.1"/>
    </source>
</evidence>
<dbReference type="Gene3D" id="2.40.100.10">
    <property type="entry name" value="Cyclophilin-like"/>
    <property type="match status" value="1"/>
</dbReference>
<dbReference type="GO" id="GO:0005737">
    <property type="term" value="C:cytoplasm"/>
    <property type="evidence" value="ECO:0007669"/>
    <property type="project" value="TreeGrafter"/>
</dbReference>
<accession>A0A974HU47</accession>
<dbReference type="GO" id="GO:0006457">
    <property type="term" value="P:protein folding"/>
    <property type="evidence" value="ECO:0007669"/>
    <property type="project" value="InterPro"/>
</dbReference>
<comment type="catalytic activity">
    <reaction evidence="1 5">
        <text>[protein]-peptidylproline (omega=180) = [protein]-peptidylproline (omega=0)</text>
        <dbReference type="Rhea" id="RHEA:16237"/>
        <dbReference type="Rhea" id="RHEA-COMP:10747"/>
        <dbReference type="Rhea" id="RHEA-COMP:10748"/>
        <dbReference type="ChEBI" id="CHEBI:83833"/>
        <dbReference type="ChEBI" id="CHEBI:83834"/>
        <dbReference type="EC" id="5.2.1.8"/>
    </reaction>
</comment>
<evidence type="ECO:0000259" key="7">
    <source>
        <dbReference type="PROSITE" id="PS50072"/>
    </source>
</evidence>
<dbReference type="EC" id="5.2.1.8" evidence="5"/>
<dbReference type="GO" id="GO:0016018">
    <property type="term" value="F:cyclosporin A binding"/>
    <property type="evidence" value="ECO:0007669"/>
    <property type="project" value="TreeGrafter"/>
</dbReference>
<keyword evidence="3 5" id="KW-0697">Rotamase</keyword>
<dbReference type="InterPro" id="IPR029000">
    <property type="entry name" value="Cyclophilin-like_dom_sf"/>
</dbReference>
<sequence>MGKVRLYVDSYDRIFASTARTIGSLRLWPALEAILEFHDLYKSTRPEFLALFGRSLVLIRVQEAAIYAPGKHCLLSFCTMALPRVFFDVAADGCPLGRIVMELRSDVVPKTAENFRALCTHDKGFGFRNSGFHRIIPEFMCQGGDFTNHNGTGGKSIYGNKFADENFTLKHTGPGILSMANAGANTNGSQFFICTAKTSWLDGKHVVFGQVIEGMDVVKTMDRLGSQSGKPSKKVVITNSGQL</sequence>
<evidence type="ECO:0000256" key="3">
    <source>
        <dbReference type="ARBA" id="ARBA00023110"/>
    </source>
</evidence>
<dbReference type="AlphaFoldDB" id="A0A974HU47"/>
<dbReference type="PROSITE" id="PS50072">
    <property type="entry name" value="CSA_PPIASE_2"/>
    <property type="match status" value="1"/>
</dbReference>
<protein>
    <recommendedName>
        <fullName evidence="5">Peptidyl-prolyl cis-trans isomerase</fullName>
        <shortName evidence="5">PPIase</shortName>
        <ecNumber evidence="5">5.2.1.8</ecNumber>
    </recommendedName>
</protein>
<feature type="domain" description="PPIase cyclophilin-type" evidence="7">
    <location>
        <begin position="86"/>
        <end position="242"/>
    </location>
</feature>
<dbReference type="InterPro" id="IPR020892">
    <property type="entry name" value="Cyclophilin-type_PPIase_CS"/>
</dbReference>
<evidence type="ECO:0000256" key="2">
    <source>
        <dbReference type="ARBA" id="ARBA00002388"/>
    </source>
</evidence>
<gene>
    <name evidence="8" type="ORF">XELAEV_18018631mg</name>
</gene>
<dbReference type="Proteomes" id="UP000694892">
    <property type="component" value="Chromosome 3L"/>
</dbReference>
<dbReference type="Pfam" id="PF00160">
    <property type="entry name" value="Pro_isomerase"/>
    <property type="match status" value="1"/>
</dbReference>
<comment type="similarity">
    <text evidence="5">Belongs to the cyclophilin-type PPIase family.</text>
</comment>
<dbReference type="GO" id="GO:0003755">
    <property type="term" value="F:peptidyl-prolyl cis-trans isomerase activity"/>
    <property type="evidence" value="ECO:0007669"/>
    <property type="project" value="UniProtKB-UniRule"/>
</dbReference>
<dbReference type="PANTHER" id="PTHR11071:SF576">
    <property type="entry name" value="PEPTIDYL-PROLYL CIS-TRANS ISOMERASE"/>
    <property type="match status" value="1"/>
</dbReference>
<feature type="region of interest" description="Disordered" evidence="6">
    <location>
        <begin position="224"/>
        <end position="243"/>
    </location>
</feature>
<dbReference type="PANTHER" id="PTHR11071">
    <property type="entry name" value="PEPTIDYL-PROLYL CIS-TRANS ISOMERASE"/>
    <property type="match status" value="1"/>
</dbReference>
<dbReference type="FunFam" id="2.40.100.10:FF:000013">
    <property type="entry name" value="Peptidyl-prolyl cis-trans isomerase"/>
    <property type="match status" value="1"/>
</dbReference>
<proteinExistence type="inferred from homology"/>
<dbReference type="PRINTS" id="PR00153">
    <property type="entry name" value="CSAPPISMRASE"/>
</dbReference>
<dbReference type="PROSITE" id="PS00170">
    <property type="entry name" value="CSA_PPIASE_1"/>
    <property type="match status" value="1"/>
</dbReference>
<reference evidence="9" key="1">
    <citation type="journal article" date="2016" name="Nature">
        <title>Genome evolution in the allotetraploid frog Xenopus laevis.</title>
        <authorList>
            <person name="Session A.M."/>
            <person name="Uno Y."/>
            <person name="Kwon T."/>
            <person name="Chapman J.A."/>
            <person name="Toyoda A."/>
            <person name="Takahashi S."/>
            <person name="Fukui A."/>
            <person name="Hikosaka A."/>
            <person name="Suzuki A."/>
            <person name="Kondo M."/>
            <person name="van Heeringen S.J."/>
            <person name="Quigley I."/>
            <person name="Heinz S."/>
            <person name="Ogino H."/>
            <person name="Ochi H."/>
            <person name="Hellsten U."/>
            <person name="Lyons J.B."/>
            <person name="Simakov O."/>
            <person name="Putnam N."/>
            <person name="Stites J."/>
            <person name="Kuroki Y."/>
            <person name="Tanaka T."/>
            <person name="Michiue T."/>
            <person name="Watanabe M."/>
            <person name="Bogdanovic O."/>
            <person name="Lister R."/>
            <person name="Georgiou G."/>
            <person name="Paranjpe S.S."/>
            <person name="van Kruijsbergen I."/>
            <person name="Shu S."/>
            <person name="Carlson J."/>
            <person name="Kinoshita T."/>
            <person name="Ohta Y."/>
            <person name="Mawaribuchi S."/>
            <person name="Jenkins J."/>
            <person name="Grimwood J."/>
            <person name="Schmutz J."/>
            <person name="Mitros T."/>
            <person name="Mozaffari S.V."/>
            <person name="Suzuki Y."/>
            <person name="Haramoto Y."/>
            <person name="Yamamoto T.S."/>
            <person name="Takagi C."/>
            <person name="Heald R."/>
            <person name="Miller K."/>
            <person name="Haudenschild C."/>
            <person name="Kitzman J."/>
            <person name="Nakayama T."/>
            <person name="Izutsu Y."/>
            <person name="Robert J."/>
            <person name="Fortriede J."/>
            <person name="Burns K."/>
            <person name="Lotay V."/>
            <person name="Karimi K."/>
            <person name="Yasuoka Y."/>
            <person name="Dichmann D.S."/>
            <person name="Flajnik M.F."/>
            <person name="Houston D.W."/>
            <person name="Shendure J."/>
            <person name="DuPasquier L."/>
            <person name="Vize P.D."/>
            <person name="Zorn A.M."/>
            <person name="Ito M."/>
            <person name="Marcotte E.M."/>
            <person name="Wallingford J.B."/>
            <person name="Ito Y."/>
            <person name="Asashima M."/>
            <person name="Ueno N."/>
            <person name="Matsuda Y."/>
            <person name="Veenstra G.J."/>
            <person name="Fujiyama A."/>
            <person name="Harland R.M."/>
            <person name="Taira M."/>
            <person name="Rokhsar D.S."/>
        </authorList>
    </citation>
    <scope>NUCLEOTIDE SEQUENCE [LARGE SCALE GENOMIC DNA]</scope>
    <source>
        <strain evidence="9">J</strain>
    </source>
</reference>
<evidence type="ECO:0000256" key="5">
    <source>
        <dbReference type="RuleBase" id="RU363019"/>
    </source>
</evidence>
<evidence type="ECO:0000256" key="1">
    <source>
        <dbReference type="ARBA" id="ARBA00000971"/>
    </source>
</evidence>
<organism evidence="8 9">
    <name type="scientific">Xenopus laevis</name>
    <name type="common">African clawed frog</name>
    <dbReference type="NCBI Taxonomy" id="8355"/>
    <lineage>
        <taxon>Eukaryota</taxon>
        <taxon>Metazoa</taxon>
        <taxon>Chordata</taxon>
        <taxon>Craniata</taxon>
        <taxon>Vertebrata</taxon>
        <taxon>Euteleostomi</taxon>
        <taxon>Amphibia</taxon>
        <taxon>Batrachia</taxon>
        <taxon>Anura</taxon>
        <taxon>Pipoidea</taxon>
        <taxon>Pipidae</taxon>
        <taxon>Xenopodinae</taxon>
        <taxon>Xenopus</taxon>
        <taxon>Xenopus</taxon>
    </lineage>
</organism>
<evidence type="ECO:0000313" key="9">
    <source>
        <dbReference type="Proteomes" id="UP000694892"/>
    </source>
</evidence>